<evidence type="ECO:0000313" key="2">
    <source>
        <dbReference type="RefSeq" id="XP_030921526.1"/>
    </source>
</evidence>
<dbReference type="RefSeq" id="XP_030921526.1">
    <property type="nucleotide sequence ID" value="XM_031065666.1"/>
</dbReference>
<protein>
    <submittedName>
        <fullName evidence="2">Uncharacterized protein LOC115949191</fullName>
    </submittedName>
</protein>
<gene>
    <name evidence="2" type="primary">LOC115949191</name>
</gene>
<dbReference type="AlphaFoldDB" id="A0A8N5F524"/>
<proteinExistence type="predicted"/>
<name>A0A8N5F524_GEOFO</name>
<accession>A0A8N5F524</accession>
<sequence length="325" mass="36038">MEPQELSPALLQPQVTVVAILGELLATLPRRDKMMLVSTADLYWDLVNFTKDLWVTLSCIDGAWWRQIVTSDDDDAVTSLSQTLANYESTPGTTWDDVTMAARKWHRSVSVLVHSWAELARKATQLHDTCTEVVTEVADMVAIATARARKLQRRAGRDGTAQENTMELGQALGEEEDWWCKARARREAMVAASKAARASVVREDVEAALGLLPRLVATCDRATLFSWNMEWQLRDIEAILTGTNEVSPDVLQALMAKVAKFEQLWEASTRLAKEHLLGTLEDIDNLLLSPCGDRGGPGGPGSRAVAERCHKAIEDIPRLLQESFT</sequence>
<dbReference type="Proteomes" id="UP000504602">
    <property type="component" value="Unplaced"/>
</dbReference>
<organism evidence="1 2">
    <name type="scientific">Geospiza fortis</name>
    <name type="common">Medium ground-finch</name>
    <dbReference type="NCBI Taxonomy" id="48883"/>
    <lineage>
        <taxon>Eukaryota</taxon>
        <taxon>Metazoa</taxon>
        <taxon>Chordata</taxon>
        <taxon>Craniata</taxon>
        <taxon>Vertebrata</taxon>
        <taxon>Euteleostomi</taxon>
        <taxon>Archelosauria</taxon>
        <taxon>Archosauria</taxon>
        <taxon>Dinosauria</taxon>
        <taxon>Saurischia</taxon>
        <taxon>Theropoda</taxon>
        <taxon>Coelurosauria</taxon>
        <taxon>Aves</taxon>
        <taxon>Neognathae</taxon>
        <taxon>Neoaves</taxon>
        <taxon>Telluraves</taxon>
        <taxon>Australaves</taxon>
        <taxon>Passeriformes</taxon>
        <taxon>Thraupidae</taxon>
        <taxon>Geospiza</taxon>
    </lineage>
</organism>
<evidence type="ECO:0000313" key="1">
    <source>
        <dbReference type="Proteomes" id="UP000504602"/>
    </source>
</evidence>
<dbReference type="GeneID" id="115949191"/>
<keyword evidence="1" id="KW-1185">Reference proteome</keyword>
<reference evidence="2" key="1">
    <citation type="submission" date="2025-08" db="UniProtKB">
        <authorList>
            <consortium name="RefSeq"/>
        </authorList>
    </citation>
    <scope>IDENTIFICATION</scope>
</reference>
<dbReference type="OrthoDB" id="9219042at2759"/>